<gene>
    <name evidence="2" type="ORF">POL68_24175</name>
</gene>
<evidence type="ECO:0000256" key="1">
    <source>
        <dbReference type="SAM" id="SignalP"/>
    </source>
</evidence>
<dbReference type="EMBL" id="JAQNDM010000002">
    <property type="protein sequence ID" value="MDC0711589.1"/>
    <property type="molecule type" value="Genomic_DNA"/>
</dbReference>
<feature type="chain" id="PRO_5046389883" evidence="1">
    <location>
        <begin position="21"/>
        <end position="159"/>
    </location>
</feature>
<organism evidence="2 3">
    <name type="scientific">Stigmatella ashevillensis</name>
    <dbReference type="NCBI Taxonomy" id="2995309"/>
    <lineage>
        <taxon>Bacteria</taxon>
        <taxon>Pseudomonadati</taxon>
        <taxon>Myxococcota</taxon>
        <taxon>Myxococcia</taxon>
        <taxon>Myxococcales</taxon>
        <taxon>Cystobacterineae</taxon>
        <taxon>Archangiaceae</taxon>
        <taxon>Stigmatella</taxon>
    </lineage>
</organism>
<dbReference type="RefSeq" id="WP_272141567.1">
    <property type="nucleotide sequence ID" value="NZ_JAQNDM010000002.1"/>
</dbReference>
<evidence type="ECO:0000313" key="2">
    <source>
        <dbReference type="EMBL" id="MDC0711589.1"/>
    </source>
</evidence>
<name>A0ABT5DDA9_9BACT</name>
<evidence type="ECO:0000313" key="3">
    <source>
        <dbReference type="Proteomes" id="UP001221838"/>
    </source>
</evidence>
<keyword evidence="3" id="KW-1185">Reference proteome</keyword>
<protein>
    <submittedName>
        <fullName evidence="2">Uncharacterized protein</fullName>
    </submittedName>
</protein>
<proteinExistence type="predicted"/>
<dbReference type="Proteomes" id="UP001221838">
    <property type="component" value="Unassembled WGS sequence"/>
</dbReference>
<accession>A0ABT5DDA9</accession>
<keyword evidence="1" id="KW-0732">Signal</keyword>
<feature type="signal peptide" evidence="1">
    <location>
        <begin position="1"/>
        <end position="20"/>
    </location>
</feature>
<reference evidence="2 3" key="1">
    <citation type="submission" date="2022-11" db="EMBL/GenBank/DDBJ databases">
        <title>Minimal conservation of predation-associated metabolite biosynthetic gene clusters underscores biosynthetic potential of Myxococcota including descriptions for ten novel species: Archangium lansinium sp. nov., Myxococcus landrumus sp. nov., Nannocystis bai.</title>
        <authorList>
            <person name="Ahearne A."/>
            <person name="Stevens C."/>
            <person name="Dowd S."/>
        </authorList>
    </citation>
    <scope>NUCLEOTIDE SEQUENCE [LARGE SCALE GENOMIC DNA]</scope>
    <source>
        <strain evidence="2 3">NCWAL01</strain>
    </source>
</reference>
<sequence>MHSKLVFAAATLLLSTSAFAEEDLKPAQEEAKAAFEEQIEEYLKPTNEKCGTKLTVKADFENFKAETWSASTFASYCGSVLEGIQSMCERPAYKKAISKKVKSVACLLAGAKPAEKNDGSNGAALRNMSLSNGVFTYHASQDQANLSDNTKTTLEKAFN</sequence>
<comment type="caution">
    <text evidence="2">The sequence shown here is derived from an EMBL/GenBank/DDBJ whole genome shotgun (WGS) entry which is preliminary data.</text>
</comment>